<dbReference type="STRING" id="258515.SAMN05192585_10422"/>
<dbReference type="Proteomes" id="UP000199182">
    <property type="component" value="Unassembled WGS sequence"/>
</dbReference>
<gene>
    <name evidence="2" type="ORF">SAMN05192585_10422</name>
</gene>
<protein>
    <recommendedName>
        <fullName evidence="4">ATPase</fullName>
    </recommendedName>
</protein>
<name>A0A1G9VJD9_9FIRM</name>
<dbReference type="EMBL" id="FNID01000004">
    <property type="protein sequence ID" value="SDM72203.1"/>
    <property type="molecule type" value="Genomic_DNA"/>
</dbReference>
<proteinExistence type="predicted"/>
<evidence type="ECO:0000256" key="1">
    <source>
        <dbReference type="SAM" id="Coils"/>
    </source>
</evidence>
<dbReference type="RefSeq" id="WP_242871666.1">
    <property type="nucleotide sequence ID" value="NZ_FNID01000004.1"/>
</dbReference>
<keyword evidence="3" id="KW-1185">Reference proteome</keyword>
<evidence type="ECO:0008006" key="4">
    <source>
        <dbReference type="Google" id="ProtNLM"/>
    </source>
</evidence>
<evidence type="ECO:0000313" key="2">
    <source>
        <dbReference type="EMBL" id="SDM72203.1"/>
    </source>
</evidence>
<keyword evidence="1" id="KW-0175">Coiled coil</keyword>
<feature type="coiled-coil region" evidence="1">
    <location>
        <begin position="69"/>
        <end position="96"/>
    </location>
</feature>
<sequence>MSMNIDEVLDMMDELIDNSWAMPLSGGRCVIDVVKLRELMDDVRLALPNEIKQAKAIVSDRADIISDAKHEAETIVAKAEEKAKALVNANEITKQAQVRAQEIVAAAQQRSKEIRLATNEYVENIVRSTEECLAASLNDVRSIKQQMKQPQRSGM</sequence>
<evidence type="ECO:0000313" key="3">
    <source>
        <dbReference type="Proteomes" id="UP000199182"/>
    </source>
</evidence>
<accession>A0A1G9VJD9</accession>
<reference evidence="2 3" key="1">
    <citation type="submission" date="2016-10" db="EMBL/GenBank/DDBJ databases">
        <authorList>
            <person name="de Groot N.N."/>
        </authorList>
    </citation>
    <scope>NUCLEOTIDE SEQUENCE [LARGE SCALE GENOMIC DNA]</scope>
    <source>
        <strain evidence="2 3">CGMCC 1.5012</strain>
    </source>
</reference>
<organism evidence="2 3">
    <name type="scientific">Acetanaerobacterium elongatum</name>
    <dbReference type="NCBI Taxonomy" id="258515"/>
    <lineage>
        <taxon>Bacteria</taxon>
        <taxon>Bacillati</taxon>
        <taxon>Bacillota</taxon>
        <taxon>Clostridia</taxon>
        <taxon>Eubacteriales</taxon>
        <taxon>Oscillospiraceae</taxon>
        <taxon>Acetanaerobacterium</taxon>
    </lineage>
</organism>
<dbReference type="AlphaFoldDB" id="A0A1G9VJD9"/>